<evidence type="ECO:0000259" key="5">
    <source>
        <dbReference type="PROSITE" id="PS50053"/>
    </source>
</evidence>
<accession>A0AAV2HWD5</accession>
<keyword evidence="7" id="KW-1185">Reference proteome</keyword>
<protein>
    <recommendedName>
        <fullName evidence="5">Ubiquitin-like domain-containing protein</fullName>
    </recommendedName>
</protein>
<evidence type="ECO:0000256" key="3">
    <source>
        <dbReference type="SAM" id="Coils"/>
    </source>
</evidence>
<feature type="region of interest" description="Disordered" evidence="4">
    <location>
        <begin position="269"/>
        <end position="293"/>
    </location>
</feature>
<feature type="coiled-coil region" evidence="3">
    <location>
        <begin position="465"/>
        <end position="492"/>
    </location>
</feature>
<evidence type="ECO:0000256" key="1">
    <source>
        <dbReference type="ARBA" id="ARBA00022614"/>
    </source>
</evidence>
<dbReference type="InterPro" id="IPR032675">
    <property type="entry name" value="LRR_dom_sf"/>
</dbReference>
<sequence length="551" mass="62475">MEGSLNKSVEINIIDETLTDENNEIKPADLHRSEGRFDNSEPDMLSLEDQDSYSGHLTPTGEVRSEIGECPVKNRELRMTVSSGNCPTMASEVTVEIQETLKSFVKAVHEKYNDDGTDIADAIKKFVHVPKTGPVKVTASGNIMLPKQVSMSGCEISVAGDPVLIQRMCQKVRELDLMENDIMNWDEVFTILECIPHLTFLNLTKNQLRSHIPDVAGRMLPNLTHLVLNNTLITWDVLVQVLTVFTSLEELHLSLNGFETVDIPVMTSSATFSPPSTPSSGTPSSDTPSSDNPSPTIYPSLHKLFFIGNKVTDWREINKLGSFFPNLVFLLLSETDLTHFDGSDNIGECFPCLQTLGLNRTQLRSWDEVAQLRLFPSLNDVRLNGIPFLDEFTEMFRRQHTIALLPNITNLNGSRIGDSEREDAERAYIRLFLDKEDKPQRYHELVQMHGRVDPLAKVELKPQRFIKLKIRIENANQELIKLEEMSIDVTQTIRDLKKLLSNVAGYPSAKFNLYHLDKEIDMLSDKLKYMDRKLFSYNMRDGDEIIVECMN</sequence>
<evidence type="ECO:0000256" key="2">
    <source>
        <dbReference type="ARBA" id="ARBA00022737"/>
    </source>
</evidence>
<name>A0AAV2HWD5_LYMST</name>
<keyword evidence="3" id="KW-0175">Coiled coil</keyword>
<organism evidence="6 7">
    <name type="scientific">Lymnaea stagnalis</name>
    <name type="common">Great pond snail</name>
    <name type="synonym">Helix stagnalis</name>
    <dbReference type="NCBI Taxonomy" id="6523"/>
    <lineage>
        <taxon>Eukaryota</taxon>
        <taxon>Metazoa</taxon>
        <taxon>Spiralia</taxon>
        <taxon>Lophotrochozoa</taxon>
        <taxon>Mollusca</taxon>
        <taxon>Gastropoda</taxon>
        <taxon>Heterobranchia</taxon>
        <taxon>Euthyneura</taxon>
        <taxon>Panpulmonata</taxon>
        <taxon>Hygrophila</taxon>
        <taxon>Lymnaeoidea</taxon>
        <taxon>Lymnaeidae</taxon>
        <taxon>Lymnaea</taxon>
    </lineage>
</organism>
<dbReference type="Gene3D" id="3.80.10.10">
    <property type="entry name" value="Ribonuclease Inhibitor"/>
    <property type="match status" value="2"/>
</dbReference>
<comment type="caution">
    <text evidence="6">The sequence shown here is derived from an EMBL/GenBank/DDBJ whole genome shotgun (WGS) entry which is preliminary data.</text>
</comment>
<dbReference type="AlphaFoldDB" id="A0AAV2HWD5"/>
<dbReference type="InterPro" id="IPR000626">
    <property type="entry name" value="Ubiquitin-like_dom"/>
</dbReference>
<evidence type="ECO:0000313" key="7">
    <source>
        <dbReference type="Proteomes" id="UP001497497"/>
    </source>
</evidence>
<dbReference type="SUPFAM" id="SSF52047">
    <property type="entry name" value="RNI-like"/>
    <property type="match status" value="1"/>
</dbReference>
<keyword evidence="2" id="KW-0677">Repeat</keyword>
<keyword evidence="1" id="KW-0433">Leucine-rich repeat</keyword>
<feature type="domain" description="Ubiquitin-like" evidence="5">
    <location>
        <begin position="468"/>
        <end position="547"/>
    </location>
</feature>
<gene>
    <name evidence="6" type="ORF">GSLYS_00010321001</name>
</gene>
<dbReference type="PANTHER" id="PTHR18849">
    <property type="entry name" value="LEUCINE RICH REPEAT PROTEIN"/>
    <property type="match status" value="1"/>
</dbReference>
<dbReference type="EMBL" id="CAXITT010000229">
    <property type="protein sequence ID" value="CAL1536408.1"/>
    <property type="molecule type" value="Genomic_DNA"/>
</dbReference>
<dbReference type="Proteomes" id="UP001497497">
    <property type="component" value="Unassembled WGS sequence"/>
</dbReference>
<proteinExistence type="predicted"/>
<dbReference type="PROSITE" id="PS50053">
    <property type="entry name" value="UBIQUITIN_2"/>
    <property type="match status" value="1"/>
</dbReference>
<dbReference type="Gene3D" id="3.10.20.90">
    <property type="entry name" value="Phosphatidylinositol 3-kinase Catalytic Subunit, Chain A, domain 1"/>
    <property type="match status" value="1"/>
</dbReference>
<evidence type="ECO:0000313" key="6">
    <source>
        <dbReference type="EMBL" id="CAL1536408.1"/>
    </source>
</evidence>
<dbReference type="Pfam" id="PF14560">
    <property type="entry name" value="Ubiquitin_2"/>
    <property type="match status" value="1"/>
</dbReference>
<reference evidence="6 7" key="1">
    <citation type="submission" date="2024-04" db="EMBL/GenBank/DDBJ databases">
        <authorList>
            <consortium name="Genoscope - CEA"/>
            <person name="William W."/>
        </authorList>
    </citation>
    <scope>NUCLEOTIDE SEQUENCE [LARGE SCALE GENOMIC DNA]</scope>
</reference>
<dbReference type="SUPFAM" id="SSF54236">
    <property type="entry name" value="Ubiquitin-like"/>
    <property type="match status" value="1"/>
</dbReference>
<dbReference type="PANTHER" id="PTHR18849:SF0">
    <property type="entry name" value="CILIA- AND FLAGELLA-ASSOCIATED PROTEIN 410-RELATED"/>
    <property type="match status" value="1"/>
</dbReference>
<dbReference type="InterPro" id="IPR029071">
    <property type="entry name" value="Ubiquitin-like_domsf"/>
</dbReference>
<evidence type="ECO:0000256" key="4">
    <source>
        <dbReference type="SAM" id="MobiDB-lite"/>
    </source>
</evidence>